<dbReference type="STRING" id="1839801.Dform_01707"/>
<sequence>MAELTFGQYLRSLRERQRMSMREVEKVSGVSNAYISQIETGEKPTPRPEILKKLAPAYKVTARELFMRAGYLDEREVTASEDERIEAAFQYVLSDPDYKLGTRIRGETLSIEAKRGIVIVYETLTGKKLLTI</sequence>
<keyword evidence="1" id="KW-0238">DNA-binding</keyword>
<name>A0A1P8F984_9CHLR</name>
<dbReference type="CDD" id="cd00093">
    <property type="entry name" value="HTH_XRE"/>
    <property type="match status" value="1"/>
</dbReference>
<dbReference type="GO" id="GO:0005829">
    <property type="term" value="C:cytosol"/>
    <property type="evidence" value="ECO:0007669"/>
    <property type="project" value="TreeGrafter"/>
</dbReference>
<gene>
    <name evidence="3" type="ORF">Dform_01707</name>
</gene>
<evidence type="ECO:0000313" key="3">
    <source>
        <dbReference type="EMBL" id="APV45026.1"/>
    </source>
</evidence>
<reference evidence="4" key="1">
    <citation type="submission" date="2016-11" db="EMBL/GenBank/DDBJ databases">
        <title>Dehalogenimonas formicexedens sp. nov., a chlorinated alkane respiring bacterium isolated from contaminated groundwater.</title>
        <authorList>
            <person name="Key T.A."/>
            <person name="Bowman K.S."/>
            <person name="Lee I."/>
            <person name="Chun J."/>
            <person name="Albuquerque L."/>
            <person name="da Costa M.S."/>
            <person name="Rainey F.A."/>
            <person name="Moe W.M."/>
        </authorList>
    </citation>
    <scope>NUCLEOTIDE SEQUENCE [LARGE SCALE GENOMIC DNA]</scope>
    <source>
        <strain evidence="4">NSZ-14</strain>
    </source>
</reference>
<dbReference type="KEGG" id="dfo:Dform_01707"/>
<dbReference type="SUPFAM" id="SSF47413">
    <property type="entry name" value="lambda repressor-like DNA-binding domains"/>
    <property type="match status" value="1"/>
</dbReference>
<dbReference type="EMBL" id="CP018258">
    <property type="protein sequence ID" value="APV45026.1"/>
    <property type="molecule type" value="Genomic_DNA"/>
</dbReference>
<dbReference type="PROSITE" id="PS50943">
    <property type="entry name" value="HTH_CROC1"/>
    <property type="match status" value="1"/>
</dbReference>
<organism evidence="3 4">
    <name type="scientific">Dehalogenimonas formicexedens</name>
    <dbReference type="NCBI Taxonomy" id="1839801"/>
    <lineage>
        <taxon>Bacteria</taxon>
        <taxon>Bacillati</taxon>
        <taxon>Chloroflexota</taxon>
        <taxon>Dehalococcoidia</taxon>
        <taxon>Dehalococcoidales</taxon>
        <taxon>Dehalococcoidaceae</taxon>
        <taxon>Dehalogenimonas</taxon>
    </lineage>
</organism>
<proteinExistence type="predicted"/>
<dbReference type="Gene3D" id="1.10.260.40">
    <property type="entry name" value="lambda repressor-like DNA-binding domains"/>
    <property type="match status" value="1"/>
</dbReference>
<dbReference type="SMART" id="SM00530">
    <property type="entry name" value="HTH_XRE"/>
    <property type="match status" value="1"/>
</dbReference>
<dbReference type="PANTHER" id="PTHR46797:SF1">
    <property type="entry name" value="METHYLPHOSPHONATE SYNTHASE"/>
    <property type="match status" value="1"/>
</dbReference>
<dbReference type="InterPro" id="IPR001387">
    <property type="entry name" value="Cro/C1-type_HTH"/>
</dbReference>
<protein>
    <submittedName>
        <fullName evidence="3">Transcriptional regulator, contains XRE-family HTH domain</fullName>
    </submittedName>
</protein>
<dbReference type="OrthoDB" id="34624at2"/>
<dbReference type="InterPro" id="IPR050807">
    <property type="entry name" value="TransReg_Diox_bact_type"/>
</dbReference>
<dbReference type="InterPro" id="IPR010982">
    <property type="entry name" value="Lambda_DNA-bd_dom_sf"/>
</dbReference>
<keyword evidence="4" id="KW-1185">Reference proteome</keyword>
<dbReference type="GO" id="GO:0003677">
    <property type="term" value="F:DNA binding"/>
    <property type="evidence" value="ECO:0007669"/>
    <property type="project" value="UniProtKB-KW"/>
</dbReference>
<evidence type="ECO:0000256" key="1">
    <source>
        <dbReference type="ARBA" id="ARBA00023125"/>
    </source>
</evidence>
<dbReference type="RefSeq" id="WP_076004626.1">
    <property type="nucleotide sequence ID" value="NZ_CP018258.1"/>
</dbReference>
<dbReference type="Pfam" id="PF13560">
    <property type="entry name" value="HTH_31"/>
    <property type="match status" value="1"/>
</dbReference>
<accession>A0A1P8F984</accession>
<dbReference type="AlphaFoldDB" id="A0A1P8F984"/>
<feature type="domain" description="HTH cro/C1-type" evidence="2">
    <location>
        <begin position="10"/>
        <end position="65"/>
    </location>
</feature>
<dbReference type="PANTHER" id="PTHR46797">
    <property type="entry name" value="HTH-TYPE TRANSCRIPTIONAL REGULATOR"/>
    <property type="match status" value="1"/>
</dbReference>
<evidence type="ECO:0000313" key="4">
    <source>
        <dbReference type="Proteomes" id="UP000185934"/>
    </source>
</evidence>
<evidence type="ECO:0000259" key="2">
    <source>
        <dbReference type="PROSITE" id="PS50943"/>
    </source>
</evidence>
<dbReference type="GO" id="GO:0003700">
    <property type="term" value="F:DNA-binding transcription factor activity"/>
    <property type="evidence" value="ECO:0007669"/>
    <property type="project" value="TreeGrafter"/>
</dbReference>
<dbReference type="Proteomes" id="UP000185934">
    <property type="component" value="Chromosome"/>
</dbReference>